<dbReference type="NCBIfam" id="NF047864">
    <property type="entry name" value="CBU_0592_membra"/>
    <property type="match status" value="1"/>
</dbReference>
<gene>
    <name evidence="3" type="ORF">CLV32_4467</name>
</gene>
<organism evidence="3 4">
    <name type="scientific">Pedobacter duraquae</name>
    <dbReference type="NCBI Taxonomy" id="425511"/>
    <lineage>
        <taxon>Bacteria</taxon>
        <taxon>Pseudomonadati</taxon>
        <taxon>Bacteroidota</taxon>
        <taxon>Sphingobacteriia</taxon>
        <taxon>Sphingobacteriales</taxon>
        <taxon>Sphingobacteriaceae</taxon>
        <taxon>Pedobacter</taxon>
    </lineage>
</organism>
<feature type="domain" description="CBU-0592-like" evidence="2">
    <location>
        <begin position="5"/>
        <end position="78"/>
    </location>
</feature>
<proteinExistence type="predicted"/>
<keyword evidence="1" id="KW-0812">Transmembrane</keyword>
<keyword evidence="1" id="KW-0472">Membrane</keyword>
<dbReference type="AlphaFoldDB" id="A0A4R6ICK1"/>
<protein>
    <recommendedName>
        <fullName evidence="2">CBU-0592-like domain-containing protein</fullName>
    </recommendedName>
</protein>
<dbReference type="RefSeq" id="WP_208111073.1">
    <property type="nucleotide sequence ID" value="NZ_SNWM01000007.1"/>
</dbReference>
<feature type="transmembrane region" description="Helical" evidence="1">
    <location>
        <begin position="6"/>
        <end position="24"/>
    </location>
</feature>
<keyword evidence="1" id="KW-1133">Transmembrane helix</keyword>
<dbReference type="Pfam" id="PF26604">
    <property type="entry name" value="CBU_0592"/>
    <property type="match status" value="1"/>
</dbReference>
<dbReference type="InterPro" id="IPR058058">
    <property type="entry name" value="CBU_0592-like"/>
</dbReference>
<evidence type="ECO:0000256" key="1">
    <source>
        <dbReference type="SAM" id="Phobius"/>
    </source>
</evidence>
<comment type="caution">
    <text evidence="3">The sequence shown here is derived from an EMBL/GenBank/DDBJ whole genome shotgun (WGS) entry which is preliminary data.</text>
</comment>
<evidence type="ECO:0000313" key="3">
    <source>
        <dbReference type="EMBL" id="TDO19228.1"/>
    </source>
</evidence>
<name>A0A4R6ICK1_9SPHI</name>
<evidence type="ECO:0000259" key="2">
    <source>
        <dbReference type="Pfam" id="PF26604"/>
    </source>
</evidence>
<dbReference type="Proteomes" id="UP000295499">
    <property type="component" value="Unassembled WGS sequence"/>
</dbReference>
<keyword evidence="4" id="KW-1185">Reference proteome</keyword>
<dbReference type="EMBL" id="SNWM01000007">
    <property type="protein sequence ID" value="TDO19228.1"/>
    <property type="molecule type" value="Genomic_DNA"/>
</dbReference>
<feature type="transmembrane region" description="Helical" evidence="1">
    <location>
        <begin position="58"/>
        <end position="76"/>
    </location>
</feature>
<accession>A0A4R6ICK1</accession>
<evidence type="ECO:0000313" key="4">
    <source>
        <dbReference type="Proteomes" id="UP000295499"/>
    </source>
</evidence>
<sequence length="82" mass="8849">MATSDLIATLGVSILLLAFLLQILKVISPQSLLYSSLNLVGSALAGYSSWLIGFMPFVILETVWAIVSLYGVVMSLKNKRST</sequence>
<reference evidence="3 4" key="1">
    <citation type="submission" date="2019-03" db="EMBL/GenBank/DDBJ databases">
        <title>Genomic Encyclopedia of Archaeal and Bacterial Type Strains, Phase II (KMG-II): from individual species to whole genera.</title>
        <authorList>
            <person name="Goeker M."/>
        </authorList>
    </citation>
    <scope>NUCLEOTIDE SEQUENCE [LARGE SCALE GENOMIC DNA]</scope>
    <source>
        <strain evidence="3 4">DSM 19034</strain>
    </source>
</reference>